<dbReference type="GO" id="GO:0004519">
    <property type="term" value="F:endonuclease activity"/>
    <property type="evidence" value="ECO:0007669"/>
    <property type="project" value="UniProtKB-KW"/>
</dbReference>
<evidence type="ECO:0000256" key="1">
    <source>
        <dbReference type="ARBA" id="ARBA00023450"/>
    </source>
</evidence>
<dbReference type="Proteomes" id="UP000009236">
    <property type="component" value="Chromosome"/>
</dbReference>
<keyword evidence="4" id="KW-0255">Endonuclease</keyword>
<organism evidence="5">
    <name type="scientific">Isoptericola variabilis (strain 225)</name>
    <dbReference type="NCBI Taxonomy" id="743718"/>
    <lineage>
        <taxon>Bacteria</taxon>
        <taxon>Bacillati</taxon>
        <taxon>Actinomycetota</taxon>
        <taxon>Actinomycetes</taxon>
        <taxon>Micrococcales</taxon>
        <taxon>Promicromonosporaceae</taxon>
        <taxon>Isoptericola</taxon>
    </lineage>
</organism>
<dbReference type="EMBL" id="CP002810">
    <property type="protein sequence ID" value="AEG45650.1"/>
    <property type="molecule type" value="Genomic_DNA"/>
</dbReference>
<dbReference type="InterPro" id="IPR003870">
    <property type="entry name" value="DUF222"/>
</dbReference>
<evidence type="ECO:0000256" key="2">
    <source>
        <dbReference type="SAM" id="MobiDB-lite"/>
    </source>
</evidence>
<dbReference type="AlphaFoldDB" id="F6FWA6"/>
<reference evidence="4 5" key="1">
    <citation type="submission" date="2011-05" db="EMBL/GenBank/DDBJ databases">
        <title>Complete sequence of Isoptericola variabilis 225.</title>
        <authorList>
            <consortium name="US DOE Joint Genome Institute"/>
            <person name="Lucas S."/>
            <person name="Han J."/>
            <person name="Lapidus A."/>
            <person name="Cheng J.-F."/>
            <person name="Goodwin L."/>
            <person name="Pitluck S."/>
            <person name="Peters L."/>
            <person name="Mikhailova N."/>
            <person name="Zeytun A."/>
            <person name="Han C."/>
            <person name="Tapia R."/>
            <person name="Land M."/>
            <person name="Hauser L."/>
            <person name="Kyrpides N."/>
            <person name="Ivanova N."/>
            <person name="Pagani I."/>
            <person name="Siebers A."/>
            <person name="Allgaier M."/>
            <person name="Thelen M."/>
            <person name="Hugenholtz P."/>
            <person name="Gladden J."/>
            <person name="Woyke T."/>
        </authorList>
    </citation>
    <scope>NUCLEOTIDE SEQUENCE [LARGE SCALE GENOMIC DNA]</scope>
    <source>
        <strain evidence="5">225</strain>
    </source>
</reference>
<dbReference type="CDD" id="cd00085">
    <property type="entry name" value="HNHc"/>
    <property type="match status" value="1"/>
</dbReference>
<dbReference type="KEGG" id="iva:Isova_2968"/>
<keyword evidence="4" id="KW-0378">Hydrolase</keyword>
<dbReference type="Pfam" id="PF01844">
    <property type="entry name" value="HNH"/>
    <property type="match status" value="1"/>
</dbReference>
<dbReference type="RefSeq" id="WP_013840040.1">
    <property type="nucleotide sequence ID" value="NC_015588.1"/>
</dbReference>
<dbReference type="Gene3D" id="1.10.30.50">
    <property type="match status" value="1"/>
</dbReference>
<feature type="region of interest" description="Disordered" evidence="2">
    <location>
        <begin position="448"/>
        <end position="468"/>
    </location>
</feature>
<evidence type="ECO:0000313" key="4">
    <source>
        <dbReference type="EMBL" id="AEG45650.1"/>
    </source>
</evidence>
<dbReference type="InterPro" id="IPR003615">
    <property type="entry name" value="HNH_nuc"/>
</dbReference>
<accession>F6FWA6</accession>
<sequence length="468" mass="49478">MFDTVVRERDGAVVTIDDLDALASPPPGPPSVNAVSAAIDEAVALQAEIDALEGRKLLALEKARRAAMRCERDLLAQDDPELARAGTSRRHQLALRAFVADVAAALRLSERQAGHLVDTARTLTAHGRATLAALCRGEFSAAIATAMADTLADVPDGRARAEVQAEALTCARAATPSAFRRHLRRARDRVHPEPMDVRHERASAKRAVHVDPGADGMAWLTAYLPATTAHAIADRLDATARQARTAGDGRTLDQLRADALAALLLVGVPTAGDGAGTLARELESGLVPDLADQARRITPRVSVTVPVLALLGRTDVPAELEGHGPVDPATAAVLAAGAPSLRRLLVDPVSGRVLTTDAGTYTVPAALRAYLQARDGTCRFPGCSRPARASDVDHTTAWAAGGTTTAANLAHLCRRHHVLKHQTRWHARQLPDGTLRWTSPAGRTYHDAVAPPVDTSGELLRDPGPPPF</sequence>
<keyword evidence="4" id="KW-0540">Nuclease</keyword>
<dbReference type="eggNOG" id="COG1403">
    <property type="taxonomic scope" value="Bacteria"/>
</dbReference>
<dbReference type="HOGENOM" id="CLU_021786_4_0_11"/>
<gene>
    <name evidence="4" type="ordered locus">Isova_2968</name>
</gene>
<evidence type="ECO:0000313" key="5">
    <source>
        <dbReference type="Proteomes" id="UP000009236"/>
    </source>
</evidence>
<dbReference type="GO" id="GO:0008270">
    <property type="term" value="F:zinc ion binding"/>
    <property type="evidence" value="ECO:0007669"/>
    <property type="project" value="InterPro"/>
</dbReference>
<feature type="domain" description="HNH nuclease" evidence="3">
    <location>
        <begin position="366"/>
        <end position="418"/>
    </location>
</feature>
<dbReference type="STRING" id="743718.Isova_2968"/>
<comment type="similarity">
    <text evidence="1">Belongs to the Rv1128c/1148c/1588c/1702c/1945/3466 family.</text>
</comment>
<dbReference type="SMART" id="SM00507">
    <property type="entry name" value="HNHc"/>
    <property type="match status" value="1"/>
</dbReference>
<protein>
    <submittedName>
        <fullName evidence="4">HNH endonuclease</fullName>
    </submittedName>
</protein>
<name>F6FWA6_ISOV2</name>
<dbReference type="GO" id="GO:0003676">
    <property type="term" value="F:nucleic acid binding"/>
    <property type="evidence" value="ECO:0007669"/>
    <property type="project" value="InterPro"/>
</dbReference>
<proteinExistence type="inferred from homology"/>
<dbReference type="InterPro" id="IPR002711">
    <property type="entry name" value="HNH"/>
</dbReference>
<keyword evidence="5" id="KW-1185">Reference proteome</keyword>
<evidence type="ECO:0000259" key="3">
    <source>
        <dbReference type="SMART" id="SM00507"/>
    </source>
</evidence>
<dbReference type="Pfam" id="PF02720">
    <property type="entry name" value="DUF222"/>
    <property type="match status" value="1"/>
</dbReference>